<accession>A0A8J7U3Y5</accession>
<dbReference type="Proteomes" id="UP000664417">
    <property type="component" value="Unassembled WGS sequence"/>
</dbReference>
<feature type="region of interest" description="Disordered" evidence="2">
    <location>
        <begin position="67"/>
        <end position="144"/>
    </location>
</feature>
<feature type="compositionally biased region" description="Polar residues" evidence="2">
    <location>
        <begin position="73"/>
        <end position="86"/>
    </location>
</feature>
<feature type="repeat" description="TPR" evidence="1">
    <location>
        <begin position="190"/>
        <end position="223"/>
    </location>
</feature>
<evidence type="ECO:0000313" key="3">
    <source>
        <dbReference type="EMBL" id="MBO1320928.1"/>
    </source>
</evidence>
<keyword evidence="4" id="KW-1185">Reference proteome</keyword>
<evidence type="ECO:0000256" key="1">
    <source>
        <dbReference type="PROSITE-ProRule" id="PRU00339"/>
    </source>
</evidence>
<evidence type="ECO:0000313" key="4">
    <source>
        <dbReference type="Proteomes" id="UP000664417"/>
    </source>
</evidence>
<name>A0A8J7U3Y5_9BACT</name>
<sequence length="270" mass="30579">MTPAPPHLTRPFRRLLLTTGSLCLAASSLGCFERKAQIDPSILQLQERIILLELKIKEAEHKIARLEAIPSAEHQTTQARTDTAANTKPEATAYDEPESPPPPVVETLPEPSEETRVADGSATQPEPAQTKEKSATQTPEETAPLVEMGVYNVADKYREAYDHYNQRRYSEAKAIYQNIAENHRTHKLAANAFYWWGEVEYDRGNFNQAILAFQRLLDRFPKSHKVPDALLKLGKSRERLGQISEAREDYNRVITRYPDSRAATIAKSWL</sequence>
<dbReference type="Gene3D" id="1.25.40.10">
    <property type="entry name" value="Tetratricopeptide repeat domain"/>
    <property type="match status" value="1"/>
</dbReference>
<comment type="caution">
    <text evidence="3">The sequence shown here is derived from an EMBL/GenBank/DDBJ whole genome shotgun (WGS) entry which is preliminary data.</text>
</comment>
<dbReference type="SMART" id="SM00028">
    <property type="entry name" value="TPR"/>
    <property type="match status" value="3"/>
</dbReference>
<dbReference type="Pfam" id="PF13432">
    <property type="entry name" value="TPR_16"/>
    <property type="match status" value="1"/>
</dbReference>
<reference evidence="3" key="1">
    <citation type="submission" date="2021-03" db="EMBL/GenBank/DDBJ databases">
        <authorList>
            <person name="Wang G."/>
        </authorList>
    </citation>
    <scope>NUCLEOTIDE SEQUENCE</scope>
    <source>
        <strain evidence="3">KCTC 12899</strain>
    </source>
</reference>
<dbReference type="AlphaFoldDB" id="A0A8J7U3Y5"/>
<dbReference type="InterPro" id="IPR014162">
    <property type="entry name" value="CpoB_C"/>
</dbReference>
<organism evidence="3 4">
    <name type="scientific">Acanthopleuribacter pedis</name>
    <dbReference type="NCBI Taxonomy" id="442870"/>
    <lineage>
        <taxon>Bacteria</taxon>
        <taxon>Pseudomonadati</taxon>
        <taxon>Acidobacteriota</taxon>
        <taxon>Holophagae</taxon>
        <taxon>Acanthopleuribacterales</taxon>
        <taxon>Acanthopleuribacteraceae</taxon>
        <taxon>Acanthopleuribacter</taxon>
    </lineage>
</organism>
<keyword evidence="1" id="KW-0802">TPR repeat</keyword>
<protein>
    <submittedName>
        <fullName evidence="3">Tol-pal system protein YbgF</fullName>
    </submittedName>
</protein>
<dbReference type="InterPro" id="IPR019734">
    <property type="entry name" value="TPR_rpt"/>
</dbReference>
<dbReference type="PROSITE" id="PS50005">
    <property type="entry name" value="TPR"/>
    <property type="match status" value="2"/>
</dbReference>
<dbReference type="InterPro" id="IPR011990">
    <property type="entry name" value="TPR-like_helical_dom_sf"/>
</dbReference>
<dbReference type="SUPFAM" id="SSF48452">
    <property type="entry name" value="TPR-like"/>
    <property type="match status" value="1"/>
</dbReference>
<dbReference type="EMBL" id="JAFREP010000020">
    <property type="protein sequence ID" value="MBO1320928.1"/>
    <property type="molecule type" value="Genomic_DNA"/>
</dbReference>
<feature type="repeat" description="TPR" evidence="1">
    <location>
        <begin position="227"/>
        <end position="260"/>
    </location>
</feature>
<dbReference type="Pfam" id="PF13174">
    <property type="entry name" value="TPR_6"/>
    <property type="match status" value="1"/>
</dbReference>
<gene>
    <name evidence="3" type="primary">ybgF</name>
    <name evidence="3" type="ORF">J3U88_20790</name>
</gene>
<dbReference type="NCBIfam" id="TIGR02795">
    <property type="entry name" value="tol_pal_ybgF"/>
    <property type="match status" value="1"/>
</dbReference>
<dbReference type="RefSeq" id="WP_207860903.1">
    <property type="nucleotide sequence ID" value="NZ_JAFREP010000020.1"/>
</dbReference>
<proteinExistence type="predicted"/>
<evidence type="ECO:0000256" key="2">
    <source>
        <dbReference type="SAM" id="MobiDB-lite"/>
    </source>
</evidence>